<dbReference type="Pfam" id="PF02230">
    <property type="entry name" value="Abhydrolase_2"/>
    <property type="match status" value="1"/>
</dbReference>
<dbReference type="OrthoDB" id="595091at2"/>
<dbReference type="InterPro" id="IPR029058">
    <property type="entry name" value="AB_hydrolase_fold"/>
</dbReference>
<dbReference type="SUPFAM" id="SSF53474">
    <property type="entry name" value="alpha/beta-Hydrolases"/>
    <property type="match status" value="1"/>
</dbReference>
<gene>
    <name evidence="2" type="ordered locus">Celal_3397</name>
</gene>
<keyword evidence="3" id="KW-1185">Reference proteome</keyword>
<accession>E6X6U9</accession>
<dbReference type="AlphaFoldDB" id="E6X6U9"/>
<organism evidence="2 3">
    <name type="scientific">Cellulophaga algicola (strain DSM 14237 / IC166 / ACAM 630)</name>
    <dbReference type="NCBI Taxonomy" id="688270"/>
    <lineage>
        <taxon>Bacteria</taxon>
        <taxon>Pseudomonadati</taxon>
        <taxon>Bacteroidota</taxon>
        <taxon>Flavobacteriia</taxon>
        <taxon>Flavobacteriales</taxon>
        <taxon>Flavobacteriaceae</taxon>
        <taxon>Cellulophaga</taxon>
    </lineage>
</organism>
<dbReference type="InterPro" id="IPR003140">
    <property type="entry name" value="PLipase/COase/thioEstase"/>
</dbReference>
<name>E6X6U9_CELAD</name>
<evidence type="ECO:0000259" key="1">
    <source>
        <dbReference type="Pfam" id="PF02230"/>
    </source>
</evidence>
<dbReference type="KEGG" id="cao:Celal_3397"/>
<dbReference type="Gene3D" id="3.40.50.1820">
    <property type="entry name" value="alpha/beta hydrolase"/>
    <property type="match status" value="1"/>
</dbReference>
<dbReference type="RefSeq" id="WP_013552114.1">
    <property type="nucleotide sequence ID" value="NC_014934.1"/>
</dbReference>
<dbReference type="HOGENOM" id="CLU_110251_0_0_10"/>
<feature type="domain" description="Phospholipase/carboxylesterase/thioesterase" evidence="1">
    <location>
        <begin position="19"/>
        <end position="211"/>
    </location>
</feature>
<proteinExistence type="predicted"/>
<sequence>MNTTEKQVSYTTSNTYETLNTRTKKTKNVWIVFHGIGYLSRYFLKYFNELNPEENYIIAPQAPSKYYLNKKYVHVGASWLTKENTLLEMKNVSNYLDAVLAAEEIPENTNIIVFGFSQGVSIASRWATLNHIKCTQLILYAGGIPNEITPEKFKFLEDHKTQVKVIIGTKDEYLNEERMQSESKRIATLFNDKAEIITFEGGHEVRKDIINSLVK</sequence>
<dbReference type="GO" id="GO:0016787">
    <property type="term" value="F:hydrolase activity"/>
    <property type="evidence" value="ECO:0007669"/>
    <property type="project" value="InterPro"/>
</dbReference>
<protein>
    <submittedName>
        <fullName evidence="2">Phospholipase/Carboxylesterase</fullName>
    </submittedName>
</protein>
<dbReference type="STRING" id="688270.Celal_3397"/>
<evidence type="ECO:0000313" key="2">
    <source>
        <dbReference type="EMBL" id="ADV50662.1"/>
    </source>
</evidence>
<dbReference type="Proteomes" id="UP000008634">
    <property type="component" value="Chromosome"/>
</dbReference>
<evidence type="ECO:0000313" key="3">
    <source>
        <dbReference type="Proteomes" id="UP000008634"/>
    </source>
</evidence>
<reference evidence="2 3" key="1">
    <citation type="journal article" date="2010" name="Stand. Genomic Sci.">
        <title>Complete genome sequence of Cellulophaga algicola type strain (IC166).</title>
        <authorList>
            <person name="Abt B."/>
            <person name="Lu M."/>
            <person name="Misra M."/>
            <person name="Han C."/>
            <person name="Nolan M."/>
            <person name="Lucas S."/>
            <person name="Hammon N."/>
            <person name="Deshpande S."/>
            <person name="Cheng J.F."/>
            <person name="Tapia R."/>
            <person name="Goodwin L."/>
            <person name="Pitluck S."/>
            <person name="Liolios K."/>
            <person name="Pagani I."/>
            <person name="Ivanova N."/>
            <person name="Mavromatis K."/>
            <person name="Ovchinikova G."/>
            <person name="Pati A."/>
            <person name="Chen A."/>
            <person name="Palaniappan K."/>
            <person name="Land M."/>
            <person name="Hauser L."/>
            <person name="Chang Y.J."/>
            <person name="Jeffries C.D."/>
            <person name="Detter J.C."/>
            <person name="Brambilla E."/>
            <person name="Rohde M."/>
            <person name="Tindall B.J."/>
            <person name="Goker M."/>
            <person name="Woyke T."/>
            <person name="Bristow J."/>
            <person name="Eisen J.A."/>
            <person name="Markowitz V."/>
            <person name="Hugenholtz P."/>
            <person name="Kyrpides N.C."/>
            <person name="Klenk H.P."/>
            <person name="Lapidus A."/>
        </authorList>
    </citation>
    <scope>NUCLEOTIDE SEQUENCE [LARGE SCALE GENOMIC DNA]</scope>
    <source>
        <strain evidence="3">DSM 14237 / IC166 / ACAM 630</strain>
    </source>
</reference>
<dbReference type="EMBL" id="CP002453">
    <property type="protein sequence ID" value="ADV50662.1"/>
    <property type="molecule type" value="Genomic_DNA"/>
</dbReference>
<dbReference type="eggNOG" id="COG0400">
    <property type="taxonomic scope" value="Bacteria"/>
</dbReference>